<evidence type="ECO:0000313" key="2">
    <source>
        <dbReference type="EMBL" id="ACV78642.1"/>
    </source>
</evidence>
<keyword evidence="3" id="KW-1185">Reference proteome</keyword>
<reference evidence="3" key="1">
    <citation type="submission" date="2009-09" db="EMBL/GenBank/DDBJ databases">
        <title>The complete genome of Nakamurella multipartita DSM 44233.</title>
        <authorList>
            <consortium name="US DOE Joint Genome Institute (JGI-PGF)"/>
            <person name="Lucas S."/>
            <person name="Copeland A."/>
            <person name="Lapidus A."/>
            <person name="Glavina del Rio T."/>
            <person name="Dalin E."/>
            <person name="Tice H."/>
            <person name="Bruce D."/>
            <person name="Goodwin L."/>
            <person name="Pitluck S."/>
            <person name="Kyrpides N."/>
            <person name="Mavromatis K."/>
            <person name="Ivanova N."/>
            <person name="Ovchinnikova G."/>
            <person name="Sims D."/>
            <person name="Meincke L."/>
            <person name="Brettin T."/>
            <person name="Detter J.C."/>
            <person name="Han C."/>
            <person name="Larimer F."/>
            <person name="Land M."/>
            <person name="Hauser L."/>
            <person name="Markowitz V."/>
            <person name="Cheng J.-F."/>
            <person name="Hugenholtz P."/>
            <person name="Woyke T."/>
            <person name="Wu D."/>
            <person name="Klenk H.-P."/>
            <person name="Eisen J.A."/>
        </authorList>
    </citation>
    <scope>NUCLEOTIDE SEQUENCE [LARGE SCALE GENOMIC DNA]</scope>
    <source>
        <strain evidence="3">ATCC 700099 / DSM 44233 / CIP 104796 / JCM 9543 / NBRC 105858 / Y-104</strain>
    </source>
</reference>
<evidence type="ECO:0000256" key="1">
    <source>
        <dbReference type="SAM" id="MobiDB-lite"/>
    </source>
</evidence>
<dbReference type="EMBL" id="CP001737">
    <property type="protein sequence ID" value="ACV78642.1"/>
    <property type="molecule type" value="Genomic_DNA"/>
</dbReference>
<dbReference type="Proteomes" id="UP000002218">
    <property type="component" value="Chromosome"/>
</dbReference>
<dbReference type="InParanoid" id="C8XK80"/>
<feature type="region of interest" description="Disordered" evidence="1">
    <location>
        <begin position="101"/>
        <end position="123"/>
    </location>
</feature>
<name>C8XK80_NAKMY</name>
<dbReference type="KEGG" id="nml:Namu_2265"/>
<evidence type="ECO:0000313" key="3">
    <source>
        <dbReference type="Proteomes" id="UP000002218"/>
    </source>
</evidence>
<dbReference type="HOGENOM" id="CLU_2012812_0_0_11"/>
<gene>
    <name evidence="2" type="ordered locus">Namu_2265</name>
</gene>
<dbReference type="STRING" id="479431.Namu_2265"/>
<organism evidence="2 3">
    <name type="scientific">Nakamurella multipartita (strain ATCC 700099 / DSM 44233 / CIP 104796 / JCM 9543 / NBRC 105858 / Y-104)</name>
    <name type="common">Microsphaera multipartita</name>
    <dbReference type="NCBI Taxonomy" id="479431"/>
    <lineage>
        <taxon>Bacteria</taxon>
        <taxon>Bacillati</taxon>
        <taxon>Actinomycetota</taxon>
        <taxon>Actinomycetes</taxon>
        <taxon>Nakamurellales</taxon>
        <taxon>Nakamurellaceae</taxon>
        <taxon>Nakamurella</taxon>
    </lineage>
</organism>
<feature type="compositionally biased region" description="Basic residues" evidence="1">
    <location>
        <begin position="104"/>
        <end position="123"/>
    </location>
</feature>
<accession>C8XK80</accession>
<proteinExistence type="predicted"/>
<dbReference type="AlphaFoldDB" id="C8XK80"/>
<sequence length="123" mass="13845">MYDYIATLLADAAVLPDEPDSEEEFELAKIRLISRARLVLDIIEGQAVHSLRSSLPQTSYSEIGDAQGISKQASRIRHTKLEQVLRVHQLDGRRHSLAKAVVSTKHRRAAAPVRQARRRPREG</sequence>
<reference evidence="2 3" key="2">
    <citation type="journal article" date="2010" name="Stand. Genomic Sci.">
        <title>Complete genome sequence of Nakamurella multipartita type strain (Y-104).</title>
        <authorList>
            <person name="Tice H."/>
            <person name="Mayilraj S."/>
            <person name="Sims D."/>
            <person name="Lapidus A."/>
            <person name="Nolan M."/>
            <person name="Lucas S."/>
            <person name="Glavina Del Rio T."/>
            <person name="Copeland A."/>
            <person name="Cheng J.F."/>
            <person name="Meincke L."/>
            <person name="Bruce D."/>
            <person name="Goodwin L."/>
            <person name="Pitluck S."/>
            <person name="Ivanova N."/>
            <person name="Mavromatis K."/>
            <person name="Ovchinnikova G."/>
            <person name="Pati A."/>
            <person name="Chen A."/>
            <person name="Palaniappan K."/>
            <person name="Land M."/>
            <person name="Hauser L."/>
            <person name="Chang Y.J."/>
            <person name="Jeffries C.D."/>
            <person name="Detter J.C."/>
            <person name="Brettin T."/>
            <person name="Rohde M."/>
            <person name="Goker M."/>
            <person name="Bristow J."/>
            <person name="Eisen J.A."/>
            <person name="Markowitz V."/>
            <person name="Hugenholtz P."/>
            <person name="Kyrpides N.C."/>
            <person name="Klenk H.P."/>
            <person name="Chen F."/>
        </authorList>
    </citation>
    <scope>NUCLEOTIDE SEQUENCE [LARGE SCALE GENOMIC DNA]</scope>
    <source>
        <strain evidence="3">ATCC 700099 / DSM 44233 / CIP 104796 / JCM 9543 / NBRC 105858 / Y-104</strain>
    </source>
</reference>
<protein>
    <submittedName>
        <fullName evidence="2">Uncharacterized protein</fullName>
    </submittedName>
</protein>